<gene>
    <name evidence="8" type="ORF">LtaPh_2413100</name>
</gene>
<evidence type="ECO:0000256" key="3">
    <source>
        <dbReference type="ARBA" id="ARBA00022692"/>
    </source>
</evidence>
<dbReference type="Proteomes" id="UP000419144">
    <property type="component" value="Unassembled WGS sequence"/>
</dbReference>
<accession>A0A640KI28</accession>
<feature type="transmembrane region" description="Helical" evidence="7">
    <location>
        <begin position="179"/>
        <end position="199"/>
    </location>
</feature>
<dbReference type="PANTHER" id="PTHR23291">
    <property type="entry name" value="BAX INHIBITOR-RELATED"/>
    <property type="match status" value="1"/>
</dbReference>
<proteinExistence type="inferred from homology"/>
<keyword evidence="3 7" id="KW-0812">Transmembrane</keyword>
<dbReference type="GO" id="GO:0016020">
    <property type="term" value="C:membrane"/>
    <property type="evidence" value="ECO:0007669"/>
    <property type="project" value="UniProtKB-SubCell"/>
</dbReference>
<dbReference type="AlphaFoldDB" id="A0A640KI28"/>
<dbReference type="EMBL" id="BLBS01000031">
    <property type="protein sequence ID" value="GET88958.1"/>
    <property type="molecule type" value="Genomic_DNA"/>
</dbReference>
<feature type="transmembrane region" description="Helical" evidence="7">
    <location>
        <begin position="234"/>
        <end position="254"/>
    </location>
</feature>
<evidence type="ECO:0000256" key="6">
    <source>
        <dbReference type="SAM" id="MobiDB-lite"/>
    </source>
</evidence>
<evidence type="ECO:0000256" key="4">
    <source>
        <dbReference type="ARBA" id="ARBA00022989"/>
    </source>
</evidence>
<feature type="transmembrane region" description="Helical" evidence="7">
    <location>
        <begin position="317"/>
        <end position="334"/>
    </location>
</feature>
<evidence type="ECO:0000256" key="7">
    <source>
        <dbReference type="SAM" id="Phobius"/>
    </source>
</evidence>
<dbReference type="VEuPathDB" id="TriTrypDB:LtaPh_2413100"/>
<evidence type="ECO:0000256" key="2">
    <source>
        <dbReference type="ARBA" id="ARBA00010350"/>
    </source>
</evidence>
<sequence length="377" mass="40653">MPGLPCSVLRRKRFVHNALCEHLNSLLRFLACRPKPTDVHAYTQIHLAVPASAATPPLLTHAHTMFHRMHNRVGATALVSAMRMQQNRMSSHPIPCLPAPRVHRSLPCGACTTPAARAASFALQSVLRGYTTTTRAQQMRVQGRDDIQSQNSPMNWSGSSGGSQADSLTPFVRQHLARVYTLLGCACLTAGLGSFLMVATPMGRAIPYWLPMVGGFVPLLWLSFAPPSNPSLKLGLFFSFALLEGMAIAPLVLMTSMKGVLTTSILLTAAVFGGFSAAAYLAPRASMVAWQGPLFGALIGMVAISLLNVFYPTAFAHSLILYGGLAIFSLMVAVDTQAMIERARCGAGDHVQDAMQMFLNVVNIFVRIAQIMGSMDR</sequence>
<comment type="similarity">
    <text evidence="2">Belongs to the BI1 family.</text>
</comment>
<keyword evidence="9" id="KW-1185">Reference proteome</keyword>
<dbReference type="PANTHER" id="PTHR23291:SF32">
    <property type="entry name" value="BAX INHIBITOR 1"/>
    <property type="match status" value="1"/>
</dbReference>
<name>A0A640KI28_LEITA</name>
<feature type="region of interest" description="Disordered" evidence="6">
    <location>
        <begin position="137"/>
        <end position="162"/>
    </location>
</feature>
<feature type="transmembrane region" description="Helical" evidence="7">
    <location>
        <begin position="260"/>
        <end position="282"/>
    </location>
</feature>
<feature type="transmembrane region" description="Helical" evidence="7">
    <location>
        <begin position="205"/>
        <end position="222"/>
    </location>
</feature>
<feature type="transmembrane region" description="Helical" evidence="7">
    <location>
        <begin position="294"/>
        <end position="311"/>
    </location>
</feature>
<dbReference type="PROSITE" id="PS50096">
    <property type="entry name" value="IQ"/>
    <property type="match status" value="1"/>
</dbReference>
<comment type="subcellular location">
    <subcellularLocation>
        <location evidence="1">Membrane</location>
        <topology evidence="1">Multi-pass membrane protein</topology>
    </subcellularLocation>
</comment>
<comment type="caution">
    <text evidence="8">The sequence shown here is derived from an EMBL/GenBank/DDBJ whole genome shotgun (WGS) entry which is preliminary data.</text>
</comment>
<dbReference type="OrthoDB" id="1277691at2759"/>
<organism evidence="8 9">
    <name type="scientific">Leishmania tarentolae</name>
    <name type="common">Sauroleishmania tarentolae</name>
    <dbReference type="NCBI Taxonomy" id="5689"/>
    <lineage>
        <taxon>Eukaryota</taxon>
        <taxon>Discoba</taxon>
        <taxon>Euglenozoa</taxon>
        <taxon>Kinetoplastea</taxon>
        <taxon>Metakinetoplastina</taxon>
        <taxon>Trypanosomatida</taxon>
        <taxon>Trypanosomatidae</taxon>
        <taxon>Leishmaniinae</taxon>
        <taxon>Leishmania</taxon>
        <taxon>lizard Leishmania</taxon>
    </lineage>
</organism>
<evidence type="ECO:0000256" key="1">
    <source>
        <dbReference type="ARBA" id="ARBA00004141"/>
    </source>
</evidence>
<feature type="compositionally biased region" description="Polar residues" evidence="6">
    <location>
        <begin position="148"/>
        <end position="162"/>
    </location>
</feature>
<evidence type="ECO:0000313" key="8">
    <source>
        <dbReference type="EMBL" id="GET88958.1"/>
    </source>
</evidence>
<protein>
    <submittedName>
        <fullName evidence="8">Uncharacterized protein</fullName>
    </submittedName>
</protein>
<evidence type="ECO:0000256" key="5">
    <source>
        <dbReference type="ARBA" id="ARBA00023136"/>
    </source>
</evidence>
<keyword evidence="4 7" id="KW-1133">Transmembrane helix</keyword>
<dbReference type="Pfam" id="PF01027">
    <property type="entry name" value="Bax1-I"/>
    <property type="match status" value="1"/>
</dbReference>
<keyword evidence="5 7" id="KW-0472">Membrane</keyword>
<reference evidence="8" key="1">
    <citation type="submission" date="2019-11" db="EMBL/GenBank/DDBJ databases">
        <title>Leishmania tarentolae CDS.</title>
        <authorList>
            <person name="Goto Y."/>
            <person name="Yamagishi J."/>
        </authorList>
    </citation>
    <scope>NUCLEOTIDE SEQUENCE [LARGE SCALE GENOMIC DNA]</scope>
    <source>
        <strain evidence="8">Parrot Tar II</strain>
    </source>
</reference>
<dbReference type="InterPro" id="IPR006214">
    <property type="entry name" value="Bax_inhibitor_1-related"/>
</dbReference>
<evidence type="ECO:0000313" key="9">
    <source>
        <dbReference type="Proteomes" id="UP000419144"/>
    </source>
</evidence>